<feature type="domain" description="Amino acid transporter transmembrane" evidence="6">
    <location>
        <begin position="31"/>
        <end position="132"/>
    </location>
</feature>
<keyword evidence="3 5" id="KW-1133">Transmembrane helix</keyword>
<organism evidence="7 8">
    <name type="scientific">Portunus trituberculatus</name>
    <name type="common">Swimming crab</name>
    <name type="synonym">Neptunus trituberculatus</name>
    <dbReference type="NCBI Taxonomy" id="210409"/>
    <lineage>
        <taxon>Eukaryota</taxon>
        <taxon>Metazoa</taxon>
        <taxon>Ecdysozoa</taxon>
        <taxon>Arthropoda</taxon>
        <taxon>Crustacea</taxon>
        <taxon>Multicrustacea</taxon>
        <taxon>Malacostraca</taxon>
        <taxon>Eumalacostraca</taxon>
        <taxon>Eucarida</taxon>
        <taxon>Decapoda</taxon>
        <taxon>Pleocyemata</taxon>
        <taxon>Brachyura</taxon>
        <taxon>Eubrachyura</taxon>
        <taxon>Portunoidea</taxon>
        <taxon>Portunidae</taxon>
        <taxon>Portuninae</taxon>
        <taxon>Portunus</taxon>
    </lineage>
</organism>
<accession>A0A5B7HBH6</accession>
<evidence type="ECO:0000313" key="7">
    <source>
        <dbReference type="EMBL" id="MPC68372.1"/>
    </source>
</evidence>
<keyword evidence="8" id="KW-1185">Reference proteome</keyword>
<gene>
    <name evidence="7" type="ORF">E2C01_062571</name>
</gene>
<dbReference type="InterPro" id="IPR013057">
    <property type="entry name" value="AA_transpt_TM"/>
</dbReference>
<evidence type="ECO:0000256" key="1">
    <source>
        <dbReference type="ARBA" id="ARBA00004370"/>
    </source>
</evidence>
<proteinExistence type="predicted"/>
<dbReference type="Pfam" id="PF01490">
    <property type="entry name" value="Aa_trans"/>
    <property type="match status" value="1"/>
</dbReference>
<dbReference type="AlphaFoldDB" id="A0A5B7HBH6"/>
<evidence type="ECO:0000259" key="6">
    <source>
        <dbReference type="Pfam" id="PF01490"/>
    </source>
</evidence>
<dbReference type="EMBL" id="VSRR010027724">
    <property type="protein sequence ID" value="MPC68372.1"/>
    <property type="molecule type" value="Genomic_DNA"/>
</dbReference>
<evidence type="ECO:0000256" key="5">
    <source>
        <dbReference type="SAM" id="Phobius"/>
    </source>
</evidence>
<protein>
    <recommendedName>
        <fullName evidence="6">Amino acid transporter transmembrane domain-containing protein</fullName>
    </recommendedName>
</protein>
<reference evidence="7 8" key="1">
    <citation type="submission" date="2019-05" db="EMBL/GenBank/DDBJ databases">
        <title>Another draft genome of Portunus trituberculatus and its Hox gene families provides insights of decapod evolution.</title>
        <authorList>
            <person name="Jeong J.-H."/>
            <person name="Song I."/>
            <person name="Kim S."/>
            <person name="Choi T."/>
            <person name="Kim D."/>
            <person name="Ryu S."/>
            <person name="Kim W."/>
        </authorList>
    </citation>
    <scope>NUCLEOTIDE SEQUENCE [LARGE SCALE GENOMIC DNA]</scope>
    <source>
        <tissue evidence="7">Muscle</tissue>
    </source>
</reference>
<evidence type="ECO:0000256" key="4">
    <source>
        <dbReference type="ARBA" id="ARBA00023136"/>
    </source>
</evidence>
<feature type="transmembrane region" description="Helical" evidence="5">
    <location>
        <begin position="110"/>
        <end position="133"/>
    </location>
</feature>
<dbReference type="Proteomes" id="UP000324222">
    <property type="component" value="Unassembled WGS sequence"/>
</dbReference>
<dbReference type="OrthoDB" id="655540at2759"/>
<evidence type="ECO:0000256" key="3">
    <source>
        <dbReference type="ARBA" id="ARBA00022989"/>
    </source>
</evidence>
<name>A0A5B7HBH6_PORTR</name>
<dbReference type="GO" id="GO:0016020">
    <property type="term" value="C:membrane"/>
    <property type="evidence" value="ECO:0007669"/>
    <property type="project" value="UniProtKB-SubCell"/>
</dbReference>
<comment type="subcellular location">
    <subcellularLocation>
        <location evidence="1">Membrane</location>
    </subcellularLocation>
</comment>
<feature type="transmembrane region" description="Helical" evidence="5">
    <location>
        <begin position="80"/>
        <end position="104"/>
    </location>
</feature>
<keyword evidence="2 5" id="KW-0812">Transmembrane</keyword>
<keyword evidence="4 5" id="KW-0472">Membrane</keyword>
<comment type="caution">
    <text evidence="7">The sequence shown here is derived from an EMBL/GenBank/DDBJ whole genome shotgun (WGS) entry which is preliminary data.</text>
</comment>
<feature type="transmembrane region" description="Helical" evidence="5">
    <location>
        <begin position="53"/>
        <end position="73"/>
    </location>
</feature>
<evidence type="ECO:0000256" key="2">
    <source>
        <dbReference type="ARBA" id="ARBA00022692"/>
    </source>
</evidence>
<sequence>MMLVFCVGVGFAGTRLGKSWVILEERWPALYAGGSRQPYMDIAGEALGKPGRVFALVCVFLTLFGSSTVYLILMASFIENLAPVLSVCEWLCVVTLVVLPFTWLGTPKDFWWVVVVVVMVVVMMIVVVVMLVVV</sequence>
<evidence type="ECO:0000313" key="8">
    <source>
        <dbReference type="Proteomes" id="UP000324222"/>
    </source>
</evidence>